<dbReference type="Proteomes" id="UP000271098">
    <property type="component" value="Unassembled WGS sequence"/>
</dbReference>
<evidence type="ECO:0000313" key="3">
    <source>
        <dbReference type="WBParaSite" id="GPUH_0001712401-mRNA-1"/>
    </source>
</evidence>
<gene>
    <name evidence="1" type="ORF">GPUH_LOCUS17103</name>
</gene>
<dbReference type="AlphaFoldDB" id="A0A183E811"/>
<proteinExistence type="predicted"/>
<reference evidence="3" key="1">
    <citation type="submission" date="2016-06" db="UniProtKB">
        <authorList>
            <consortium name="WormBaseParasite"/>
        </authorList>
    </citation>
    <scope>IDENTIFICATION</scope>
</reference>
<accession>A0A183E811</accession>
<sequence>MQHRSLLLLPVLCDARSVVGGRFCPVLRRCSHLTAATAGSAALLLPQLLSLGVPLAAARGSDNIIQEQQQQQRRHHYHHVQLLHAIGY</sequence>
<evidence type="ECO:0000313" key="1">
    <source>
        <dbReference type="EMBL" id="VDN29170.1"/>
    </source>
</evidence>
<keyword evidence="2" id="KW-1185">Reference proteome</keyword>
<dbReference type="EMBL" id="UYRT01084687">
    <property type="protein sequence ID" value="VDN29170.1"/>
    <property type="molecule type" value="Genomic_DNA"/>
</dbReference>
<dbReference type="WBParaSite" id="GPUH_0001712401-mRNA-1">
    <property type="protein sequence ID" value="GPUH_0001712401-mRNA-1"/>
    <property type="gene ID" value="GPUH_0001712401"/>
</dbReference>
<evidence type="ECO:0000313" key="2">
    <source>
        <dbReference type="Proteomes" id="UP000271098"/>
    </source>
</evidence>
<organism evidence="3">
    <name type="scientific">Gongylonema pulchrum</name>
    <dbReference type="NCBI Taxonomy" id="637853"/>
    <lineage>
        <taxon>Eukaryota</taxon>
        <taxon>Metazoa</taxon>
        <taxon>Ecdysozoa</taxon>
        <taxon>Nematoda</taxon>
        <taxon>Chromadorea</taxon>
        <taxon>Rhabditida</taxon>
        <taxon>Spirurina</taxon>
        <taxon>Spiruromorpha</taxon>
        <taxon>Spiruroidea</taxon>
        <taxon>Gongylonematidae</taxon>
        <taxon>Gongylonema</taxon>
    </lineage>
</organism>
<protein>
    <submittedName>
        <fullName evidence="3">Secreted protein</fullName>
    </submittedName>
</protein>
<name>A0A183E811_9BILA</name>
<reference evidence="1 2" key="2">
    <citation type="submission" date="2018-11" db="EMBL/GenBank/DDBJ databases">
        <authorList>
            <consortium name="Pathogen Informatics"/>
        </authorList>
    </citation>
    <scope>NUCLEOTIDE SEQUENCE [LARGE SCALE GENOMIC DNA]</scope>
</reference>